<dbReference type="Gene3D" id="3.30.390.50">
    <property type="entry name" value="CO dehydrogenase flavoprotein, C-terminal domain"/>
    <property type="match status" value="1"/>
</dbReference>
<dbReference type="InterPro" id="IPR016169">
    <property type="entry name" value="FAD-bd_PCMH_sub2"/>
</dbReference>
<dbReference type="InterPro" id="IPR002346">
    <property type="entry name" value="Mopterin_DH_FAD-bd"/>
</dbReference>
<dbReference type="InterPro" id="IPR036683">
    <property type="entry name" value="CO_DH_flav_C_dom_sf"/>
</dbReference>
<dbReference type="Pfam" id="PF03450">
    <property type="entry name" value="CO_deh_flav_C"/>
    <property type="match status" value="1"/>
</dbReference>
<dbReference type="PANTHER" id="PTHR42659">
    <property type="entry name" value="XANTHINE DEHYDROGENASE SUBUNIT C-RELATED"/>
    <property type="match status" value="1"/>
</dbReference>
<dbReference type="RefSeq" id="WP_264841488.1">
    <property type="nucleotide sequence ID" value="NZ_AP025628.1"/>
</dbReference>
<keyword evidence="1" id="KW-0285">Flavoprotein</keyword>
<dbReference type="Gene3D" id="3.30.465.10">
    <property type="match status" value="1"/>
</dbReference>
<dbReference type="InterPro" id="IPR016167">
    <property type="entry name" value="FAD-bd_PCMH_sub1"/>
</dbReference>
<evidence type="ECO:0000313" key="6">
    <source>
        <dbReference type="Proteomes" id="UP001163687"/>
    </source>
</evidence>
<dbReference type="AlphaFoldDB" id="A0AA35CNF2"/>
<evidence type="ECO:0000256" key="2">
    <source>
        <dbReference type="ARBA" id="ARBA00022827"/>
    </source>
</evidence>
<dbReference type="KEGG" id="cmic:caldi_18820"/>
<organism evidence="5 6">
    <name type="scientific">Caldinitratiruptor microaerophilus</name>
    <dbReference type="NCBI Taxonomy" id="671077"/>
    <lineage>
        <taxon>Bacteria</taxon>
        <taxon>Bacillati</taxon>
        <taxon>Bacillota</taxon>
        <taxon>Clostridia</taxon>
        <taxon>Eubacteriales</taxon>
        <taxon>Symbiobacteriaceae</taxon>
        <taxon>Caldinitratiruptor</taxon>
    </lineage>
</organism>
<dbReference type="SUPFAM" id="SSF55447">
    <property type="entry name" value="CO dehydrogenase flavoprotein C-terminal domain-like"/>
    <property type="match status" value="1"/>
</dbReference>
<dbReference type="Gene3D" id="3.30.43.10">
    <property type="entry name" value="Uridine Diphospho-n-acetylenolpyruvylglucosamine Reductase, domain 2"/>
    <property type="match status" value="1"/>
</dbReference>
<reference evidence="5" key="1">
    <citation type="submission" date="2022-03" db="EMBL/GenBank/DDBJ databases">
        <title>Complete genome sequence of Caldinitratiruptor microaerophilus.</title>
        <authorList>
            <person name="Mukaiyama R."/>
            <person name="Nishiyama T."/>
            <person name="Ueda K."/>
        </authorList>
    </citation>
    <scope>NUCLEOTIDE SEQUENCE</scope>
    <source>
        <strain evidence="5">JCM 16183</strain>
    </source>
</reference>
<dbReference type="Pfam" id="PF00941">
    <property type="entry name" value="FAD_binding_5"/>
    <property type="match status" value="1"/>
</dbReference>
<gene>
    <name evidence="5" type="ORF">caldi_18820</name>
</gene>
<evidence type="ECO:0000259" key="4">
    <source>
        <dbReference type="PROSITE" id="PS51387"/>
    </source>
</evidence>
<evidence type="ECO:0000313" key="5">
    <source>
        <dbReference type="EMBL" id="BDG60792.1"/>
    </source>
</evidence>
<evidence type="ECO:0000256" key="3">
    <source>
        <dbReference type="ARBA" id="ARBA00023002"/>
    </source>
</evidence>
<dbReference type="EMBL" id="AP025628">
    <property type="protein sequence ID" value="BDG60792.1"/>
    <property type="molecule type" value="Genomic_DNA"/>
</dbReference>
<dbReference type="InterPro" id="IPR005107">
    <property type="entry name" value="CO_DH_flav_C"/>
</dbReference>
<name>A0AA35CNF2_9FIRM</name>
<protein>
    <submittedName>
        <fullName evidence="5">Molybdopterin dehydrogenase</fullName>
    </submittedName>
</protein>
<feature type="domain" description="FAD-binding PCMH-type" evidence="4">
    <location>
        <begin position="1"/>
        <end position="177"/>
    </location>
</feature>
<dbReference type="SMART" id="SM01092">
    <property type="entry name" value="CO_deh_flav_C"/>
    <property type="match status" value="1"/>
</dbReference>
<dbReference type="GO" id="GO:0016491">
    <property type="term" value="F:oxidoreductase activity"/>
    <property type="evidence" value="ECO:0007669"/>
    <property type="project" value="UniProtKB-KW"/>
</dbReference>
<dbReference type="Proteomes" id="UP001163687">
    <property type="component" value="Chromosome"/>
</dbReference>
<accession>A0AA35CNF2</accession>
<keyword evidence="2" id="KW-0274">FAD</keyword>
<dbReference type="FunFam" id="3.30.465.10:FF:000017">
    <property type="entry name" value="Xanthine dehydrogenase, FAD binding subunit"/>
    <property type="match status" value="1"/>
</dbReference>
<dbReference type="PANTHER" id="PTHR42659:SF2">
    <property type="entry name" value="XANTHINE DEHYDROGENASE SUBUNIT C-RELATED"/>
    <property type="match status" value="1"/>
</dbReference>
<sequence>MKPPRFDYEDPRTLPEALALLRQHGEDAKVLAGGQSLVPALNMRLTAPRLLVDLNRIPELAYIRSDGDMLAIGAMTRHAEVEHSPLVADWQPLLREAVRHVGHVQIRNRGTVGGSLAHADPAAELPAVWACLDGRFRIAGTGGVREVGPDDFFVMYYTTCIEPGEILVEVRLPRLPETAGYAFVEMARRSGDFAIVGVACVVDMGGDGAVREARIALTGVGTTPIRARGAEAVLQGERPGEKVFAEAGRKVREAVEPESDIHATAEYRRHLSDVLTRRALRLAVRQAQRGAEA</sequence>
<proteinExistence type="predicted"/>
<keyword evidence="3" id="KW-0560">Oxidoreductase</keyword>
<dbReference type="InterPro" id="IPR051312">
    <property type="entry name" value="Diverse_Substr_Oxidored"/>
</dbReference>
<dbReference type="InterPro" id="IPR036318">
    <property type="entry name" value="FAD-bd_PCMH-like_sf"/>
</dbReference>
<dbReference type="SUPFAM" id="SSF56176">
    <property type="entry name" value="FAD-binding/transporter-associated domain-like"/>
    <property type="match status" value="1"/>
</dbReference>
<dbReference type="GO" id="GO:0071949">
    <property type="term" value="F:FAD binding"/>
    <property type="evidence" value="ECO:0007669"/>
    <property type="project" value="InterPro"/>
</dbReference>
<keyword evidence="6" id="KW-1185">Reference proteome</keyword>
<dbReference type="PROSITE" id="PS51387">
    <property type="entry name" value="FAD_PCMH"/>
    <property type="match status" value="1"/>
</dbReference>
<evidence type="ECO:0000256" key="1">
    <source>
        <dbReference type="ARBA" id="ARBA00022630"/>
    </source>
</evidence>
<dbReference type="InterPro" id="IPR016166">
    <property type="entry name" value="FAD-bd_PCMH"/>
</dbReference>